<evidence type="ECO:0000313" key="3">
    <source>
        <dbReference type="Proteomes" id="UP000738517"/>
    </source>
</evidence>
<keyword evidence="1" id="KW-1133">Transmembrane helix</keyword>
<name>A0ABW9YRI1_9GAMM</name>
<evidence type="ECO:0000313" key="2">
    <source>
        <dbReference type="EMBL" id="NBI56354.1"/>
    </source>
</evidence>
<sequence>MDKAEIAYYYAKASLDNEFKSFDSLDNKANKFLSLVTLGIGLVVSLVGWGFDKFIPLKTASSCITVFLIFVIIFFLSNAWFKLFKSIKVSDVPTIKLNDEVCKILVSPETDVLSEVIGTYSNLVKAHRETMSKKVELLESGYRYIALTAVAILILLFSIVVSQSIGVN</sequence>
<dbReference type="RefSeq" id="WP_160658674.1">
    <property type="nucleotide sequence ID" value="NZ_RSEJ01000096.1"/>
</dbReference>
<evidence type="ECO:0008006" key="4">
    <source>
        <dbReference type="Google" id="ProtNLM"/>
    </source>
</evidence>
<reference evidence="2 3" key="1">
    <citation type="journal article" date="2017" name="Int. J. Syst. Evol. Microbiol.">
        <title>Photobacterium alginatilyticum sp. nov., a marine bacterium isolated from bottom seawater.</title>
        <authorList>
            <person name="Wang X."/>
            <person name="Wang Y."/>
            <person name="Yang X."/>
            <person name="Sun H."/>
            <person name="Li B."/>
            <person name="Zhang X.H."/>
        </authorList>
    </citation>
    <scope>NUCLEOTIDE SEQUENCE [LARGE SCALE GENOMIC DNA]</scope>
    <source>
        <strain evidence="2 3">P03D4</strain>
    </source>
</reference>
<feature type="transmembrane region" description="Helical" evidence="1">
    <location>
        <begin position="141"/>
        <end position="161"/>
    </location>
</feature>
<keyword evidence="3" id="KW-1185">Reference proteome</keyword>
<keyword evidence="1" id="KW-0812">Transmembrane</keyword>
<feature type="transmembrane region" description="Helical" evidence="1">
    <location>
        <begin position="32"/>
        <end position="51"/>
    </location>
</feature>
<protein>
    <recommendedName>
        <fullName evidence="4">SMODS and SLOG-associating 2TM effector domain-containing protein</fullName>
    </recommendedName>
</protein>
<keyword evidence="1" id="KW-0472">Membrane</keyword>
<organism evidence="2 3">
    <name type="scientific">Photobacterium alginatilyticum</name>
    <dbReference type="NCBI Taxonomy" id="1775171"/>
    <lineage>
        <taxon>Bacteria</taxon>
        <taxon>Pseudomonadati</taxon>
        <taxon>Pseudomonadota</taxon>
        <taxon>Gammaproteobacteria</taxon>
        <taxon>Vibrionales</taxon>
        <taxon>Vibrionaceae</taxon>
        <taxon>Photobacterium</taxon>
    </lineage>
</organism>
<gene>
    <name evidence="2" type="ORF">EIZ48_28235</name>
</gene>
<dbReference type="EMBL" id="RSEJ01000096">
    <property type="protein sequence ID" value="NBI56354.1"/>
    <property type="molecule type" value="Genomic_DNA"/>
</dbReference>
<comment type="caution">
    <text evidence="2">The sequence shown here is derived from an EMBL/GenBank/DDBJ whole genome shotgun (WGS) entry which is preliminary data.</text>
</comment>
<proteinExistence type="predicted"/>
<evidence type="ECO:0000256" key="1">
    <source>
        <dbReference type="SAM" id="Phobius"/>
    </source>
</evidence>
<feature type="transmembrane region" description="Helical" evidence="1">
    <location>
        <begin position="63"/>
        <end position="81"/>
    </location>
</feature>
<dbReference type="Proteomes" id="UP000738517">
    <property type="component" value="Unassembled WGS sequence"/>
</dbReference>
<accession>A0ABW9YRI1</accession>